<feature type="compositionally biased region" description="Low complexity" evidence="1">
    <location>
        <begin position="37"/>
        <end position="48"/>
    </location>
</feature>
<keyword evidence="3" id="KW-1185">Reference proteome</keyword>
<name>A0A9W9NIH6_9EURO</name>
<dbReference type="GeneID" id="83206340"/>
<protein>
    <submittedName>
        <fullName evidence="2">Uncharacterized protein</fullName>
    </submittedName>
</protein>
<dbReference type="OrthoDB" id="4207519at2759"/>
<sequence>MRAYSRFVSDLARTRYNHIDQSSGLGPLDAERVLWKPSSRQPRRSSQSTPKTHRTVIRLAQLLKQRSKSPPKPIKCYTKSNYQGPLRIAT</sequence>
<accession>A0A9W9NIH6</accession>
<reference evidence="2" key="2">
    <citation type="journal article" date="2023" name="IMA Fungus">
        <title>Comparative genomic study of the Penicillium genus elucidates a diverse pangenome and 15 lateral gene transfer events.</title>
        <authorList>
            <person name="Petersen C."/>
            <person name="Sorensen T."/>
            <person name="Nielsen M.R."/>
            <person name="Sondergaard T.E."/>
            <person name="Sorensen J.L."/>
            <person name="Fitzpatrick D.A."/>
            <person name="Frisvad J.C."/>
            <person name="Nielsen K.L."/>
        </authorList>
    </citation>
    <scope>NUCLEOTIDE SEQUENCE</scope>
    <source>
        <strain evidence="2">IBT 19713</strain>
    </source>
</reference>
<reference evidence="2" key="1">
    <citation type="submission" date="2022-11" db="EMBL/GenBank/DDBJ databases">
        <authorList>
            <person name="Petersen C."/>
        </authorList>
    </citation>
    <scope>NUCLEOTIDE SEQUENCE</scope>
    <source>
        <strain evidence="2">IBT 19713</strain>
    </source>
</reference>
<feature type="region of interest" description="Disordered" evidence="1">
    <location>
        <begin position="34"/>
        <end position="90"/>
    </location>
</feature>
<proteinExistence type="predicted"/>
<dbReference type="AlphaFoldDB" id="A0A9W9NIH6"/>
<evidence type="ECO:0000256" key="1">
    <source>
        <dbReference type="SAM" id="MobiDB-lite"/>
    </source>
</evidence>
<dbReference type="EMBL" id="JAPQKS010000007">
    <property type="protein sequence ID" value="KAJ5220537.1"/>
    <property type="molecule type" value="Genomic_DNA"/>
</dbReference>
<gene>
    <name evidence="2" type="ORF">N7468_009741</name>
</gene>
<evidence type="ECO:0000313" key="2">
    <source>
        <dbReference type="EMBL" id="KAJ5220537.1"/>
    </source>
</evidence>
<organism evidence="2 3">
    <name type="scientific">Penicillium chermesinum</name>
    <dbReference type="NCBI Taxonomy" id="63820"/>
    <lineage>
        <taxon>Eukaryota</taxon>
        <taxon>Fungi</taxon>
        <taxon>Dikarya</taxon>
        <taxon>Ascomycota</taxon>
        <taxon>Pezizomycotina</taxon>
        <taxon>Eurotiomycetes</taxon>
        <taxon>Eurotiomycetidae</taxon>
        <taxon>Eurotiales</taxon>
        <taxon>Aspergillaceae</taxon>
        <taxon>Penicillium</taxon>
    </lineage>
</organism>
<dbReference type="RefSeq" id="XP_058327367.1">
    <property type="nucleotide sequence ID" value="XM_058479037.1"/>
</dbReference>
<dbReference type="Proteomes" id="UP001150941">
    <property type="component" value="Unassembled WGS sequence"/>
</dbReference>
<evidence type="ECO:0000313" key="3">
    <source>
        <dbReference type="Proteomes" id="UP001150941"/>
    </source>
</evidence>
<comment type="caution">
    <text evidence="2">The sequence shown here is derived from an EMBL/GenBank/DDBJ whole genome shotgun (WGS) entry which is preliminary data.</text>
</comment>